<comment type="function">
    <text evidence="6">HflC and HflK could regulate a protease.</text>
</comment>
<comment type="subcellular location">
    <subcellularLocation>
        <location evidence="1">Membrane</location>
        <topology evidence="1">Single-pass membrane protein</topology>
    </subcellularLocation>
</comment>
<dbReference type="Proteomes" id="UP001556220">
    <property type="component" value="Unassembled WGS sequence"/>
</dbReference>
<reference evidence="8 9" key="1">
    <citation type="submission" date="2024-06" db="EMBL/GenBank/DDBJ databases">
        <authorList>
            <person name="Woo H."/>
        </authorList>
    </citation>
    <scope>NUCLEOTIDE SEQUENCE [LARGE SCALE GENOMIC DNA]</scope>
    <source>
        <strain evidence="8 9">Si-c</strain>
    </source>
</reference>
<dbReference type="InterPro" id="IPR010200">
    <property type="entry name" value="HflC"/>
</dbReference>
<evidence type="ECO:0000256" key="5">
    <source>
        <dbReference type="ARBA" id="ARBA00023136"/>
    </source>
</evidence>
<dbReference type="Pfam" id="PF01145">
    <property type="entry name" value="Band_7"/>
    <property type="match status" value="1"/>
</dbReference>
<accession>A0ABV3QA65</accession>
<gene>
    <name evidence="8" type="primary">hflC</name>
    <name evidence="8" type="ORF">ABQJ54_03100</name>
</gene>
<protein>
    <recommendedName>
        <fullName evidence="6">Protein HflC</fullName>
    </recommendedName>
</protein>
<dbReference type="SUPFAM" id="SSF117892">
    <property type="entry name" value="Band 7/SPFH domain"/>
    <property type="match status" value="1"/>
</dbReference>
<evidence type="ECO:0000256" key="2">
    <source>
        <dbReference type="ARBA" id="ARBA00007862"/>
    </source>
</evidence>
<evidence type="ECO:0000256" key="3">
    <source>
        <dbReference type="ARBA" id="ARBA00022692"/>
    </source>
</evidence>
<evidence type="ECO:0000256" key="4">
    <source>
        <dbReference type="ARBA" id="ARBA00022989"/>
    </source>
</evidence>
<dbReference type="InterPro" id="IPR001107">
    <property type="entry name" value="Band_7"/>
</dbReference>
<dbReference type="PIRSF" id="PIRSF005651">
    <property type="entry name" value="HflC"/>
    <property type="match status" value="1"/>
</dbReference>
<keyword evidence="5" id="KW-0472">Membrane</keyword>
<comment type="caution">
    <text evidence="8">The sequence shown here is derived from an EMBL/GenBank/DDBJ whole genome shotgun (WGS) entry which is preliminary data.</text>
</comment>
<dbReference type="RefSeq" id="WP_367852797.1">
    <property type="nucleotide sequence ID" value="NZ_JBFOHK010000001.1"/>
</dbReference>
<sequence>MRRIVAIVVAVLLVLLGLNSMFVVSEGQSALLLQFGRIVRADYPPGLHLKLPVVQQVLHFDKRILSLDAQPERYFTSEKKSVNVDFYVKWRIADNAAYYRATGGDQLQAEQRLTPIIKDALRFEFNARTLQDLISGGRKDITERVRQLTDASARRNLGIAVVDVRIKRIDLPDEVSESVYKRMRAERLQLANELRFTGQEVAEKIKADADRQGQVLRADAGRDAARVRGEGDAQAAAIYAQAYSQDPEFFAFYRSLAAYRKSFENGNGVLILKPDSEFLHYFGNPEPAKH</sequence>
<keyword evidence="3" id="KW-0812">Transmembrane</keyword>
<feature type="domain" description="Band 7" evidence="7">
    <location>
        <begin position="19"/>
        <end position="183"/>
    </location>
</feature>
<dbReference type="PANTHER" id="PTHR42911">
    <property type="entry name" value="MODULATOR OF FTSH PROTEASE HFLC"/>
    <property type="match status" value="1"/>
</dbReference>
<name>A0ABV3QA65_9GAMM</name>
<evidence type="ECO:0000256" key="1">
    <source>
        <dbReference type="ARBA" id="ARBA00004167"/>
    </source>
</evidence>
<evidence type="ECO:0000313" key="9">
    <source>
        <dbReference type="Proteomes" id="UP001556220"/>
    </source>
</evidence>
<dbReference type="SMART" id="SM00244">
    <property type="entry name" value="PHB"/>
    <property type="match status" value="1"/>
</dbReference>
<organism evidence="8 9">
    <name type="scientific">Rhodanobacter lycopersici</name>
    <dbReference type="NCBI Taxonomy" id="3162487"/>
    <lineage>
        <taxon>Bacteria</taxon>
        <taxon>Pseudomonadati</taxon>
        <taxon>Pseudomonadota</taxon>
        <taxon>Gammaproteobacteria</taxon>
        <taxon>Lysobacterales</taxon>
        <taxon>Rhodanobacteraceae</taxon>
        <taxon>Rhodanobacter</taxon>
    </lineage>
</organism>
<dbReference type="Gene3D" id="3.30.479.30">
    <property type="entry name" value="Band 7 domain"/>
    <property type="match status" value="1"/>
</dbReference>
<keyword evidence="4" id="KW-1133">Transmembrane helix</keyword>
<proteinExistence type="inferred from homology"/>
<dbReference type="GO" id="GO:0006508">
    <property type="term" value="P:proteolysis"/>
    <property type="evidence" value="ECO:0007669"/>
    <property type="project" value="UniProtKB-KW"/>
</dbReference>
<dbReference type="NCBIfam" id="TIGR01932">
    <property type="entry name" value="hflC"/>
    <property type="match status" value="1"/>
</dbReference>
<keyword evidence="8" id="KW-0378">Hydrolase</keyword>
<dbReference type="GO" id="GO:0008233">
    <property type="term" value="F:peptidase activity"/>
    <property type="evidence" value="ECO:0007669"/>
    <property type="project" value="UniProtKB-KW"/>
</dbReference>
<evidence type="ECO:0000259" key="7">
    <source>
        <dbReference type="SMART" id="SM00244"/>
    </source>
</evidence>
<keyword evidence="8" id="KW-0645">Protease</keyword>
<dbReference type="InterPro" id="IPR036013">
    <property type="entry name" value="Band_7/SPFH_dom_sf"/>
</dbReference>
<comment type="similarity">
    <text evidence="2 6">Belongs to the band 7/mec-2 family. HflC subfamily.</text>
</comment>
<keyword evidence="9" id="KW-1185">Reference proteome</keyword>
<dbReference type="PANTHER" id="PTHR42911:SF1">
    <property type="entry name" value="MODULATOR OF FTSH PROTEASE HFLC"/>
    <property type="match status" value="1"/>
</dbReference>
<evidence type="ECO:0000313" key="8">
    <source>
        <dbReference type="EMBL" id="MEW9570723.1"/>
    </source>
</evidence>
<dbReference type="CDD" id="cd03405">
    <property type="entry name" value="SPFH_HflC"/>
    <property type="match status" value="1"/>
</dbReference>
<dbReference type="EMBL" id="JBFOHK010000001">
    <property type="protein sequence ID" value="MEW9570723.1"/>
    <property type="molecule type" value="Genomic_DNA"/>
</dbReference>
<evidence type="ECO:0000256" key="6">
    <source>
        <dbReference type="PIRNR" id="PIRNR005651"/>
    </source>
</evidence>